<gene>
    <name evidence="3" type="ORF">PG993_009679</name>
</gene>
<keyword evidence="2" id="KW-0472">Membrane</keyword>
<feature type="compositionally biased region" description="Basic and acidic residues" evidence="1">
    <location>
        <begin position="89"/>
        <end position="99"/>
    </location>
</feature>
<evidence type="ECO:0000256" key="1">
    <source>
        <dbReference type="SAM" id="MobiDB-lite"/>
    </source>
</evidence>
<organism evidence="3 4">
    <name type="scientific">Apiospora rasikravindrae</name>
    <dbReference type="NCBI Taxonomy" id="990691"/>
    <lineage>
        <taxon>Eukaryota</taxon>
        <taxon>Fungi</taxon>
        <taxon>Dikarya</taxon>
        <taxon>Ascomycota</taxon>
        <taxon>Pezizomycotina</taxon>
        <taxon>Sordariomycetes</taxon>
        <taxon>Xylariomycetidae</taxon>
        <taxon>Amphisphaeriales</taxon>
        <taxon>Apiosporaceae</taxon>
        <taxon>Apiospora</taxon>
    </lineage>
</organism>
<evidence type="ECO:0000313" key="4">
    <source>
        <dbReference type="Proteomes" id="UP001444661"/>
    </source>
</evidence>
<proteinExistence type="predicted"/>
<feature type="region of interest" description="Disordered" evidence="1">
    <location>
        <begin position="73"/>
        <end position="99"/>
    </location>
</feature>
<comment type="caution">
    <text evidence="3">The sequence shown here is derived from an EMBL/GenBank/DDBJ whole genome shotgun (WGS) entry which is preliminary data.</text>
</comment>
<dbReference type="Proteomes" id="UP001444661">
    <property type="component" value="Unassembled WGS sequence"/>
</dbReference>
<evidence type="ECO:0000256" key="2">
    <source>
        <dbReference type="SAM" id="Phobius"/>
    </source>
</evidence>
<evidence type="ECO:0000313" key="3">
    <source>
        <dbReference type="EMBL" id="KAK8034684.1"/>
    </source>
</evidence>
<sequence length="319" mass="34649">MSASLLGFAVDLHRRFGEDRLPELRGRSTDEAADGQSTTLTESAPLFLLCCTLGDLVPVLAIVEDTSRGGYAHLPLEPMSETAPGSNADSRDIATEDTGDTRYRPVSASIRSTLGLLFSIAGFPSLFRGFGCFLALNMANITIQITIGAIPSVPTFVADVLPPLLTVPVHVAWTRIVVSAPSSRPFWHRLPEFAKAFRATALPAAIFLAASAISRRAPFFISHLVGVTTPKSPFTFELTPRITWDMNDLIKMVFLMATCLVFIAVLVTPSHAVLTRVEASIIPDEDRTIIAFDKTFAMKSSEQGFLHVRDAWASLKSEV</sequence>
<name>A0ABR1SLV3_9PEZI</name>
<keyword evidence="2" id="KW-1133">Transmembrane helix</keyword>
<keyword evidence="2" id="KW-0812">Transmembrane</keyword>
<reference evidence="3 4" key="1">
    <citation type="submission" date="2023-01" db="EMBL/GenBank/DDBJ databases">
        <title>Analysis of 21 Apiospora genomes using comparative genomics revels a genus with tremendous synthesis potential of carbohydrate active enzymes and secondary metabolites.</title>
        <authorList>
            <person name="Sorensen T."/>
        </authorList>
    </citation>
    <scope>NUCLEOTIDE SEQUENCE [LARGE SCALE GENOMIC DNA]</scope>
    <source>
        <strain evidence="3 4">CBS 33761</strain>
    </source>
</reference>
<accession>A0ABR1SLV3</accession>
<keyword evidence="4" id="KW-1185">Reference proteome</keyword>
<dbReference type="EMBL" id="JAQQWK010000009">
    <property type="protein sequence ID" value="KAK8034684.1"/>
    <property type="molecule type" value="Genomic_DNA"/>
</dbReference>
<feature type="transmembrane region" description="Helical" evidence="2">
    <location>
        <begin position="249"/>
        <end position="267"/>
    </location>
</feature>
<protein>
    <submittedName>
        <fullName evidence="3">Uncharacterized protein</fullName>
    </submittedName>
</protein>